<reference evidence="6" key="2">
    <citation type="journal article" date="2021" name="PeerJ">
        <title>Extensive microbial diversity within the chicken gut microbiome revealed by metagenomics and culture.</title>
        <authorList>
            <person name="Gilroy R."/>
            <person name="Ravi A."/>
            <person name="Getino M."/>
            <person name="Pursley I."/>
            <person name="Horton D.L."/>
            <person name="Alikhan N.F."/>
            <person name="Baker D."/>
            <person name="Gharbi K."/>
            <person name="Hall N."/>
            <person name="Watson M."/>
            <person name="Adriaenssens E.M."/>
            <person name="Foster-Nyarko E."/>
            <person name="Jarju S."/>
            <person name="Secka A."/>
            <person name="Antonio M."/>
            <person name="Oren A."/>
            <person name="Chaudhuri R.R."/>
            <person name="La Ragione R."/>
            <person name="Hildebrand F."/>
            <person name="Pallen M.J."/>
        </authorList>
    </citation>
    <scope>NUCLEOTIDE SEQUENCE</scope>
    <source>
        <strain evidence="6">15467</strain>
    </source>
</reference>
<dbReference type="PROSITE" id="PS00143">
    <property type="entry name" value="INSULINASE"/>
    <property type="match status" value="1"/>
</dbReference>
<organism evidence="6 7">
    <name type="scientific">Candidatus Egerieousia excrementavium</name>
    <dbReference type="NCBI Taxonomy" id="2840778"/>
    <lineage>
        <taxon>Bacteria</taxon>
        <taxon>Pseudomonadati</taxon>
        <taxon>Bacteroidota</taxon>
        <taxon>Bacteroidia</taxon>
        <taxon>Bacteroidales</taxon>
        <taxon>Candidatus Egerieousia</taxon>
    </lineage>
</organism>
<feature type="domain" description="Peptidase M16 C-terminal" evidence="5">
    <location>
        <begin position="159"/>
        <end position="350"/>
    </location>
</feature>
<evidence type="ECO:0000256" key="2">
    <source>
        <dbReference type="ARBA" id="ARBA00007261"/>
    </source>
</evidence>
<comment type="cofactor">
    <cofactor evidence="1">
        <name>Zn(2+)</name>
        <dbReference type="ChEBI" id="CHEBI:29105"/>
    </cofactor>
</comment>
<dbReference type="InterPro" id="IPR050361">
    <property type="entry name" value="MPP/UQCRC_Complex"/>
</dbReference>
<dbReference type="GO" id="GO:0004222">
    <property type="term" value="F:metalloendopeptidase activity"/>
    <property type="evidence" value="ECO:0007669"/>
    <property type="project" value="InterPro"/>
</dbReference>
<dbReference type="InterPro" id="IPR001431">
    <property type="entry name" value="Pept_M16_Zn_BS"/>
</dbReference>
<evidence type="ECO:0000259" key="5">
    <source>
        <dbReference type="Pfam" id="PF05193"/>
    </source>
</evidence>
<dbReference type="GO" id="GO:0046872">
    <property type="term" value="F:metal ion binding"/>
    <property type="evidence" value="ECO:0007669"/>
    <property type="project" value="InterPro"/>
</dbReference>
<comment type="caution">
    <text evidence="6">The sequence shown here is derived from an EMBL/GenBank/DDBJ whole genome shotgun (WGS) entry which is preliminary data.</text>
</comment>
<evidence type="ECO:0000259" key="4">
    <source>
        <dbReference type="Pfam" id="PF00675"/>
    </source>
</evidence>
<evidence type="ECO:0000256" key="1">
    <source>
        <dbReference type="ARBA" id="ARBA00001947"/>
    </source>
</evidence>
<evidence type="ECO:0000313" key="7">
    <source>
        <dbReference type="Proteomes" id="UP000823635"/>
    </source>
</evidence>
<gene>
    <name evidence="6" type="ORF">IAC68_02010</name>
</gene>
<sequence>MNENMRVCLMHSASPVVRCALTIKAGTRNESVQYNGMAHLVEHMLFKGTLKRDSKSINNCLEKEGGELNAYTTKEEIVIYATVMKEDFAKAADLLLELALTSQFPQKELDKERSVIYDEIISYKDSPSESIYDHFETLLFDGHPLYLPILGEKKSLRRITPQHLLQFTGEFFVPSNMVFSIVGNITESHARRCIDRSLARYYKGEATLVFRSESESGIQTSLPEKSSSHLAGTVFGKEVLKRNHQAHCIIGATAYSYYDGWRRNALTLLCNILGGPASNSRLNMLLREKYAMVYNIEANYTPYTDTGVFSIYFGCDKALLDKCRTLVYRELEKTCTAPLSENELKKAKKQFLGQLHISHDNAESQVLAAGKSLLVYDRLYSLEYTMKLVEAITSEQLLQVAKEVLGREHLSELVYR</sequence>
<evidence type="ECO:0000256" key="3">
    <source>
        <dbReference type="RuleBase" id="RU004447"/>
    </source>
</evidence>
<dbReference type="Pfam" id="PF05193">
    <property type="entry name" value="Peptidase_M16_C"/>
    <property type="match status" value="1"/>
</dbReference>
<dbReference type="InterPro" id="IPR011765">
    <property type="entry name" value="Pept_M16_N"/>
</dbReference>
<dbReference type="SUPFAM" id="SSF63411">
    <property type="entry name" value="LuxS/MPP-like metallohydrolase"/>
    <property type="match status" value="2"/>
</dbReference>
<dbReference type="Proteomes" id="UP000823635">
    <property type="component" value="Unassembled WGS sequence"/>
</dbReference>
<accession>A0A9D9GXI6</accession>
<dbReference type="PANTHER" id="PTHR11851:SF49">
    <property type="entry name" value="MITOCHONDRIAL-PROCESSING PEPTIDASE SUBUNIT ALPHA"/>
    <property type="match status" value="1"/>
</dbReference>
<dbReference type="Gene3D" id="3.30.830.10">
    <property type="entry name" value="Metalloenzyme, LuxS/M16 peptidase-like"/>
    <property type="match status" value="2"/>
</dbReference>
<dbReference type="Pfam" id="PF00675">
    <property type="entry name" value="Peptidase_M16"/>
    <property type="match status" value="1"/>
</dbReference>
<dbReference type="PANTHER" id="PTHR11851">
    <property type="entry name" value="METALLOPROTEASE"/>
    <property type="match status" value="1"/>
</dbReference>
<reference evidence="6" key="1">
    <citation type="submission" date="2020-10" db="EMBL/GenBank/DDBJ databases">
        <authorList>
            <person name="Gilroy R."/>
        </authorList>
    </citation>
    <scope>NUCLEOTIDE SEQUENCE</scope>
    <source>
        <strain evidence="6">15467</strain>
    </source>
</reference>
<dbReference type="InterPro" id="IPR011249">
    <property type="entry name" value="Metalloenz_LuxS/M16"/>
</dbReference>
<dbReference type="EMBL" id="JADINB010000045">
    <property type="protein sequence ID" value="MBO8428691.1"/>
    <property type="molecule type" value="Genomic_DNA"/>
</dbReference>
<dbReference type="GO" id="GO:0006508">
    <property type="term" value="P:proteolysis"/>
    <property type="evidence" value="ECO:0007669"/>
    <property type="project" value="InterPro"/>
</dbReference>
<evidence type="ECO:0000313" key="6">
    <source>
        <dbReference type="EMBL" id="MBO8428691.1"/>
    </source>
</evidence>
<comment type="similarity">
    <text evidence="2 3">Belongs to the peptidase M16 family.</text>
</comment>
<proteinExistence type="inferred from homology"/>
<name>A0A9D9GXI6_9BACT</name>
<dbReference type="AlphaFoldDB" id="A0A9D9GXI6"/>
<dbReference type="InterPro" id="IPR007863">
    <property type="entry name" value="Peptidase_M16_C"/>
</dbReference>
<protein>
    <submittedName>
        <fullName evidence="6">Insulinase family protein</fullName>
    </submittedName>
</protein>
<feature type="domain" description="Peptidase M16 N-terminal" evidence="4">
    <location>
        <begin position="7"/>
        <end position="151"/>
    </location>
</feature>